<keyword evidence="1 5" id="KW-0378">Hydrolase</keyword>
<dbReference type="PANTHER" id="PTHR30404:SF7">
    <property type="entry name" value="CELL WALL AMIDASE LYTH-RELATED"/>
    <property type="match status" value="1"/>
</dbReference>
<dbReference type="InterPro" id="IPR003646">
    <property type="entry name" value="SH3-like_bac-type"/>
</dbReference>
<dbReference type="Gene3D" id="3.40.630.40">
    <property type="entry name" value="Zn-dependent exopeptidases"/>
    <property type="match status" value="1"/>
</dbReference>
<evidence type="ECO:0000256" key="3">
    <source>
        <dbReference type="SAM" id="MobiDB-lite"/>
    </source>
</evidence>
<feature type="region of interest" description="Disordered" evidence="3">
    <location>
        <begin position="89"/>
        <end position="108"/>
    </location>
</feature>
<dbReference type="GO" id="GO:0030288">
    <property type="term" value="C:outer membrane-bounded periplasmic space"/>
    <property type="evidence" value="ECO:0007669"/>
    <property type="project" value="TreeGrafter"/>
</dbReference>
<dbReference type="CDD" id="cd02696">
    <property type="entry name" value="MurNAc-LAA"/>
    <property type="match status" value="1"/>
</dbReference>
<dbReference type="Gene3D" id="2.30.30.40">
    <property type="entry name" value="SH3 Domains"/>
    <property type="match status" value="2"/>
</dbReference>
<keyword evidence="6" id="KW-1185">Reference proteome</keyword>
<reference evidence="5" key="1">
    <citation type="submission" date="2022-11" db="EMBL/GenBank/DDBJ databases">
        <title>WGS of Natronobacillus azotifigens 24KS-1, an anaerobic diazotrophic haloalkaliphile from soda-rich habitats.</title>
        <authorList>
            <person name="Sorokin D.Y."/>
            <person name="Merkel A.Y."/>
        </authorList>
    </citation>
    <scope>NUCLEOTIDE SEQUENCE</scope>
    <source>
        <strain evidence="5">24KS-1</strain>
    </source>
</reference>
<sequence length="364" mass="41007">MKRYLSIWIIFGILLISLTNIPTIYARQVEIETDDLLVRSGPGTSYEPIGHVSSGQVFTYLDQEGEWISIDYHSETGWISAQFASITTEQENWEEKPSNDEDAQTDGNEGTVFTTIIPVDVVNLRSEPSTNGDIVTEIPIGEMISFSVMNDSDWIHVTWGDYTGYMPSWIIGDEMQFTEVQDSIFQGKVIVIDPGHGGIDVGAISAAGYYESDYAMMTSEVLRDTLEKLGATVYMTREDDYYYSLSPRASLANLHLADVFLSIHYNSTPQYPSANGMNTFYRESNDRALAGYVHNSLIETTEANDRGYDSGDYSVLRTGSRPGLLLELGFISNVEEEENIQSHQYQRKMTEGIIHGLRRYFSQR</sequence>
<evidence type="ECO:0000313" key="5">
    <source>
        <dbReference type="EMBL" id="MCZ0702351.1"/>
    </source>
</evidence>
<evidence type="ECO:0000259" key="4">
    <source>
        <dbReference type="PROSITE" id="PS51781"/>
    </source>
</evidence>
<gene>
    <name evidence="5" type="ORF">OWO01_03880</name>
</gene>
<dbReference type="EC" id="3.5.1.28" evidence="5"/>
<dbReference type="InterPro" id="IPR050695">
    <property type="entry name" value="N-acetylmuramoyl_amidase_3"/>
</dbReference>
<dbReference type="Pfam" id="PF01520">
    <property type="entry name" value="Amidase_3"/>
    <property type="match status" value="1"/>
</dbReference>
<dbReference type="GO" id="GO:0008745">
    <property type="term" value="F:N-acetylmuramoyl-L-alanine amidase activity"/>
    <property type="evidence" value="ECO:0007669"/>
    <property type="project" value="UniProtKB-EC"/>
</dbReference>
<dbReference type="GO" id="GO:0009253">
    <property type="term" value="P:peptidoglycan catabolic process"/>
    <property type="evidence" value="ECO:0007669"/>
    <property type="project" value="InterPro"/>
</dbReference>
<accession>A0A9J6R9Y0</accession>
<evidence type="ECO:0000256" key="2">
    <source>
        <dbReference type="ARBA" id="ARBA00023316"/>
    </source>
</evidence>
<dbReference type="RefSeq" id="WP_268779120.1">
    <property type="nucleotide sequence ID" value="NZ_JAPRAT010000005.1"/>
</dbReference>
<keyword evidence="2" id="KW-0961">Cell wall biogenesis/degradation</keyword>
<proteinExistence type="predicted"/>
<dbReference type="InterPro" id="IPR002508">
    <property type="entry name" value="MurNAc-LAA_cat"/>
</dbReference>
<feature type="domain" description="SH3b" evidence="4">
    <location>
        <begin position="19"/>
        <end position="88"/>
    </location>
</feature>
<organism evidence="5 6">
    <name type="scientific">Natronobacillus azotifigens</name>
    <dbReference type="NCBI Taxonomy" id="472978"/>
    <lineage>
        <taxon>Bacteria</taxon>
        <taxon>Bacillati</taxon>
        <taxon>Bacillota</taxon>
        <taxon>Bacilli</taxon>
        <taxon>Bacillales</taxon>
        <taxon>Bacillaceae</taxon>
        <taxon>Natronobacillus</taxon>
    </lineage>
</organism>
<dbReference type="Pfam" id="PF08239">
    <property type="entry name" value="SH3_3"/>
    <property type="match status" value="2"/>
</dbReference>
<evidence type="ECO:0000256" key="1">
    <source>
        <dbReference type="ARBA" id="ARBA00022801"/>
    </source>
</evidence>
<dbReference type="PROSITE" id="PS51781">
    <property type="entry name" value="SH3B"/>
    <property type="match status" value="2"/>
</dbReference>
<name>A0A9J6R9Y0_9BACI</name>
<dbReference type="Proteomes" id="UP001084197">
    <property type="component" value="Unassembled WGS sequence"/>
</dbReference>
<comment type="caution">
    <text evidence="5">The sequence shown here is derived from an EMBL/GenBank/DDBJ whole genome shotgun (WGS) entry which is preliminary data.</text>
</comment>
<dbReference type="SMART" id="SM00646">
    <property type="entry name" value="Ami_3"/>
    <property type="match status" value="1"/>
</dbReference>
<evidence type="ECO:0000313" key="6">
    <source>
        <dbReference type="Proteomes" id="UP001084197"/>
    </source>
</evidence>
<dbReference type="PANTHER" id="PTHR30404">
    <property type="entry name" value="N-ACETYLMURAMOYL-L-ALANINE AMIDASE"/>
    <property type="match status" value="1"/>
</dbReference>
<protein>
    <submittedName>
        <fullName evidence="5">N-acetylmuramoyl-L-alanine amidase</fullName>
        <ecNumber evidence="5">3.5.1.28</ecNumber>
    </submittedName>
</protein>
<dbReference type="GO" id="GO:0071555">
    <property type="term" value="P:cell wall organization"/>
    <property type="evidence" value="ECO:0007669"/>
    <property type="project" value="UniProtKB-KW"/>
</dbReference>
<dbReference type="SUPFAM" id="SSF53187">
    <property type="entry name" value="Zn-dependent exopeptidases"/>
    <property type="match status" value="1"/>
</dbReference>
<feature type="domain" description="SH3b" evidence="4">
    <location>
        <begin position="109"/>
        <end position="174"/>
    </location>
</feature>
<dbReference type="SMART" id="SM00287">
    <property type="entry name" value="SH3b"/>
    <property type="match status" value="2"/>
</dbReference>
<dbReference type="EMBL" id="JAPRAT010000005">
    <property type="protein sequence ID" value="MCZ0702351.1"/>
    <property type="molecule type" value="Genomic_DNA"/>
</dbReference>
<dbReference type="AlphaFoldDB" id="A0A9J6R9Y0"/>